<gene>
    <name evidence="2" type="ORF">BDZ90DRAFT_268270</name>
</gene>
<dbReference type="EMBL" id="KZ819676">
    <property type="protein sequence ID" value="PWN25400.1"/>
    <property type="molecule type" value="Genomic_DNA"/>
</dbReference>
<evidence type="ECO:0000313" key="3">
    <source>
        <dbReference type="Proteomes" id="UP000245884"/>
    </source>
</evidence>
<feature type="region of interest" description="Disordered" evidence="1">
    <location>
        <begin position="1163"/>
        <end position="1216"/>
    </location>
</feature>
<protein>
    <submittedName>
        <fullName evidence="2">Uncharacterized protein</fullName>
    </submittedName>
</protein>
<dbReference type="OrthoDB" id="3145912at2759"/>
<feature type="compositionally biased region" description="Basic and acidic residues" evidence="1">
    <location>
        <begin position="17"/>
        <end position="27"/>
    </location>
</feature>
<proteinExistence type="predicted"/>
<dbReference type="RefSeq" id="XP_025360012.1">
    <property type="nucleotide sequence ID" value="XM_025508719.1"/>
</dbReference>
<dbReference type="Proteomes" id="UP000245884">
    <property type="component" value="Unassembled WGS sequence"/>
</dbReference>
<feature type="region of interest" description="Disordered" evidence="1">
    <location>
        <begin position="1"/>
        <end position="27"/>
    </location>
</feature>
<dbReference type="GeneID" id="37030542"/>
<evidence type="ECO:0000313" key="2">
    <source>
        <dbReference type="EMBL" id="PWN25400.1"/>
    </source>
</evidence>
<sequence length="1620" mass="182364">MASGKQRPGSGDPNDSNCKRMKSDEPSNSHAASLANFWFLPEELRIYIIDLACYVEPVKATSVERKGKASTNTTKSRSGRDVNVLASLALVSRRFNSCITPLLYRMIKITRPSELATFYKCLALRPDNGAYIRDLHLGPIEDLAENWWPTETIFADENGETLEDPVLLLRTSLSSAEEEVTPRWCEPNATFEWGDTARGRNCQDTAVNDALKAAVHYARSDGKGLCLISPYGESVRMVSRAQCAASLSCKLTRKLLPRICNMKNDWAMRVLRIRACLDLYLMEMRRIEDQKHYQVPHWPSPIPLDRGPDQCRQGHCSHYPRLIVTPSSGEKPDKTNKYLAEDNTKSGMAEMDQKGVFTLSKTQLDEHISRKGGLADHFDHPLLVIRSRLMLLHYDYAELKIDHAQAESMMYYYSEIEADYRCARCGKHIDDDDESCDEEEHQKNHCNCPAPSRSDQNNVEPIDHFSSTKISDVFNTSDFILSQATNLVNASFASILHRPLWDQQTLQQLRYLSLGPTPPGWEDELRWDHVHLPCLEQLRIAFSFIDEISLGSSWIPLARCPSFADSSGIVPSRLRTDIRRTANTREQGEEVLQPSSISNLPAKVRPRSIEVRLHPNVISDLLAMAPTAEIRAAWQRGLSMPDAPHRLRLVKSRAVGDSNESSWLHPDQDLQLISRGERNDKPFHETPTALLSLLTLRYLSRRSRRWRKAAWGRRSRRDGTARGDENTWGSTRAEKRTMQRDQLLLEENEAPINRFLPPWTESDDGVQRCRSHSCYEKGDFLPATPAGHSALPCRVTRPRRGELSASKPNFLPSLFPLHTSPDDLIVLTIVTVMPKYEPSRGGEISGGGYAAEHCHDELGWDDAPDADPWLGSPLTASHSGHAKSTPSLVNFWTLPHELRTAIFSLAADLTSYQPDVATLASLSCVSSSFHTEFNPLLYKQVQLTRPSKLGAFYRGLTPRNGKLVRSLHLGPIEVLSGSWWPLDEDEHPNLKKPLLWIKTSLNGEDEPDLHLPRWCRPERDFNWQLSARDCQTKAVHGALQTALREIDIDPYETFADRRGADIGIVSAGKGLLISCAIPLTTVDHVPFPAILLQNEWTLRLFRLQACLDLYLVEMARLEDERGYAIQDWQVSSRPTHHRHFPYRCRTGSCEHYPRVHISTRDLAMKKAKGEGSSQKQKRKKGVRQTVSDGEWDRDEESPPSAARDDKKGPAVASGTALTDMAKPVMPRTREKDNGLVFSLAHLDQHLAKGRQTDHFDHPLLIARTPLKFLALDDAGRVKVDHDGSERHDYYSDEGGICPHCGDIGCPEAPYLIPLASGSAPRSSPTREKGARGKGMEDYLKLNGVLDISRSVLALTPGIVNLSCTGYLHRSIWSEGLPYHNSLRCLSVGPMTHFQEDSLDELAYADMPRLERLRLCGERLTVCTASAIAGLPPDYKELNPLPHLREVQWDTGNETDGDEMRHLRILDKLQGSGSRSRARRIIKRVSGMKAGQGGPFDARATSGKRDSRLIHVRLHPSVVKGFLEDAASPTIQMAWQQGLPVRNGHNRLLLTESRALGKGRDACDCSWRDPHEDVDVHMQGSVQFWREAARWWDTVKAQVEDEEQGEAMVADEEVLWDEEAD</sequence>
<reference evidence="2 3" key="1">
    <citation type="journal article" date="2018" name="Mol. Biol. Evol.">
        <title>Broad Genomic Sampling Reveals a Smut Pathogenic Ancestry of the Fungal Clade Ustilaginomycotina.</title>
        <authorList>
            <person name="Kijpornyongpan T."/>
            <person name="Mondo S.J."/>
            <person name="Barry K."/>
            <person name="Sandor L."/>
            <person name="Lee J."/>
            <person name="Lipzen A."/>
            <person name="Pangilinan J."/>
            <person name="LaButti K."/>
            <person name="Hainaut M."/>
            <person name="Henrissat B."/>
            <person name="Grigoriev I.V."/>
            <person name="Spatafora J.W."/>
            <person name="Aime M.C."/>
        </authorList>
    </citation>
    <scope>NUCLEOTIDE SEQUENCE [LARGE SCALE GENOMIC DNA]</scope>
    <source>
        <strain evidence="2 3">MCA 5214</strain>
    </source>
</reference>
<organism evidence="2 3">
    <name type="scientific">Jaminaea rosea</name>
    <dbReference type="NCBI Taxonomy" id="1569628"/>
    <lineage>
        <taxon>Eukaryota</taxon>
        <taxon>Fungi</taxon>
        <taxon>Dikarya</taxon>
        <taxon>Basidiomycota</taxon>
        <taxon>Ustilaginomycotina</taxon>
        <taxon>Exobasidiomycetes</taxon>
        <taxon>Microstromatales</taxon>
        <taxon>Microstromatales incertae sedis</taxon>
        <taxon>Jaminaea</taxon>
    </lineage>
</organism>
<evidence type="ECO:0000256" key="1">
    <source>
        <dbReference type="SAM" id="MobiDB-lite"/>
    </source>
</evidence>
<feature type="region of interest" description="Disordered" evidence="1">
    <location>
        <begin position="711"/>
        <end position="737"/>
    </location>
</feature>
<name>A0A316UJK6_9BASI</name>
<accession>A0A316UJK6</accession>
<keyword evidence="3" id="KW-1185">Reference proteome</keyword>